<feature type="domain" description="Ppx/GppA phosphatase N-terminal" evidence="1">
    <location>
        <begin position="44"/>
        <end position="308"/>
    </location>
</feature>
<proteinExistence type="predicted"/>
<gene>
    <name evidence="2" type="ORF">PWJ81_08900</name>
</gene>
<dbReference type="Proteomes" id="UP001219297">
    <property type="component" value="Unassembled WGS sequence"/>
</dbReference>
<evidence type="ECO:0000313" key="2">
    <source>
        <dbReference type="EMBL" id="MDE1657183.1"/>
    </source>
</evidence>
<dbReference type="InterPro" id="IPR050273">
    <property type="entry name" value="GppA/Ppx_hydrolase"/>
</dbReference>
<sequence>MLVSDTSTPTAPAAPVLPSRRVAGIDCGTNSIRLLIADVPGVDGSSLSDITRHMEIVYLGQGVDATGHFAPEALERTLKQVEIYARMCQQAGVTSIRFAATSATRDASNRADFLDGVMARLGVRPQVLTGTQEAQTSFSGAISALSSPASPVLLIDLGGGSTELVLGRADGSVLASYSMDIGSVRMRERHLRHDPPTPAELESARADIRAALDEAEKHVSFGQAEQVVGVAGTVTSVTATWLGLDTYDSQAVHGTAMPLADIDTVTDWFIHAPLEERAALGFMHPGRAPVIGAGALVWQEVVRRIAERRSAAGRPLATITTSEHDILDGLALWAAREPQPPARPAA</sequence>
<dbReference type="InterPro" id="IPR003695">
    <property type="entry name" value="Ppx_GppA_N"/>
</dbReference>
<dbReference type="Gene3D" id="3.30.420.150">
    <property type="entry name" value="Exopolyphosphatase. Domain 2"/>
    <property type="match status" value="1"/>
</dbReference>
<accession>A0ABT5VBX3</accession>
<dbReference type="Gene3D" id="3.30.420.40">
    <property type="match status" value="1"/>
</dbReference>
<dbReference type="InterPro" id="IPR043129">
    <property type="entry name" value="ATPase_NBD"/>
</dbReference>
<comment type="caution">
    <text evidence="2">The sequence shown here is derived from an EMBL/GenBank/DDBJ whole genome shotgun (WGS) entry which is preliminary data.</text>
</comment>
<name>A0ABT5VBX3_9ACTO</name>
<dbReference type="EMBL" id="JARBHI010000028">
    <property type="protein sequence ID" value="MDE1657183.1"/>
    <property type="molecule type" value="Genomic_DNA"/>
</dbReference>
<evidence type="ECO:0000259" key="1">
    <source>
        <dbReference type="Pfam" id="PF02541"/>
    </source>
</evidence>
<organism evidence="2 3">
    <name type="scientific">Actinotignum sanguinis</name>
    <dbReference type="NCBI Taxonomy" id="1445614"/>
    <lineage>
        <taxon>Bacteria</taxon>
        <taxon>Bacillati</taxon>
        <taxon>Actinomycetota</taxon>
        <taxon>Actinomycetes</taxon>
        <taxon>Actinomycetales</taxon>
        <taxon>Actinomycetaceae</taxon>
        <taxon>Actinotignum</taxon>
    </lineage>
</organism>
<evidence type="ECO:0000313" key="3">
    <source>
        <dbReference type="Proteomes" id="UP001219297"/>
    </source>
</evidence>
<dbReference type="SUPFAM" id="SSF53067">
    <property type="entry name" value="Actin-like ATPase domain"/>
    <property type="match status" value="2"/>
</dbReference>
<protein>
    <submittedName>
        <fullName evidence="2">Ppx/GppA phosphatase family protein</fullName>
    </submittedName>
</protein>
<reference evidence="2 3" key="1">
    <citation type="submission" date="2023-02" db="EMBL/GenBank/DDBJ databases">
        <title>Defining the Infant Male Urobiome and Moving Towards Mechanisms in Urobiome Research.</title>
        <authorList>
            <person name="Reasoner S."/>
            <person name="Flores V."/>
            <person name="Van Horn G."/>
            <person name="Morales G."/>
            <person name="Peard L."/>
            <person name="Abelson B."/>
            <person name="Manuel C."/>
            <person name="Lee J."/>
            <person name="Baker B."/>
            <person name="Williams T."/>
            <person name="Schmitz J."/>
            <person name="Clayton D."/>
            <person name="Hadjifrangiskou M."/>
        </authorList>
    </citation>
    <scope>NUCLEOTIDE SEQUENCE [LARGE SCALE GENOMIC DNA]</scope>
    <source>
        <strain evidence="2 3">AS1053</strain>
    </source>
</reference>
<dbReference type="Pfam" id="PF02541">
    <property type="entry name" value="Ppx-GppA"/>
    <property type="match status" value="1"/>
</dbReference>
<dbReference type="CDD" id="cd24119">
    <property type="entry name" value="ASKHA_NBD_MtPPX2-like"/>
    <property type="match status" value="1"/>
</dbReference>
<dbReference type="RefSeq" id="WP_016443216.1">
    <property type="nucleotide sequence ID" value="NZ_CAMXYX010000023.1"/>
</dbReference>
<dbReference type="PANTHER" id="PTHR30005">
    <property type="entry name" value="EXOPOLYPHOSPHATASE"/>
    <property type="match status" value="1"/>
</dbReference>
<keyword evidence="3" id="KW-1185">Reference proteome</keyword>
<dbReference type="PANTHER" id="PTHR30005:SF13">
    <property type="entry name" value="EXOPOLYPHOSPHATASE 2"/>
    <property type="match status" value="1"/>
</dbReference>